<dbReference type="AlphaFoldDB" id="A0A9X4BJH2"/>
<proteinExistence type="predicted"/>
<dbReference type="InterPro" id="IPR050640">
    <property type="entry name" value="Bact_2-comp_sensor_kinase"/>
</dbReference>
<evidence type="ECO:0000313" key="5">
    <source>
        <dbReference type="Proteomes" id="UP001139971"/>
    </source>
</evidence>
<dbReference type="Pfam" id="PF06580">
    <property type="entry name" value="His_kinase"/>
    <property type="match status" value="1"/>
</dbReference>
<evidence type="ECO:0000259" key="3">
    <source>
        <dbReference type="Pfam" id="PF06580"/>
    </source>
</evidence>
<dbReference type="Gene3D" id="3.30.565.10">
    <property type="entry name" value="Histidine kinase-like ATPase, C-terminal domain"/>
    <property type="match status" value="1"/>
</dbReference>
<keyword evidence="1" id="KW-0812">Transmembrane</keyword>
<dbReference type="GO" id="GO:0016020">
    <property type="term" value="C:membrane"/>
    <property type="evidence" value="ECO:0007669"/>
    <property type="project" value="InterPro"/>
</dbReference>
<feature type="transmembrane region" description="Helical" evidence="1">
    <location>
        <begin position="77"/>
        <end position="98"/>
    </location>
</feature>
<dbReference type="RefSeq" id="WP_263543416.1">
    <property type="nucleotide sequence ID" value="NZ_JAOVZO020000003.1"/>
</dbReference>
<dbReference type="GO" id="GO:0000155">
    <property type="term" value="F:phosphorelay sensor kinase activity"/>
    <property type="evidence" value="ECO:0007669"/>
    <property type="project" value="InterPro"/>
</dbReference>
<protein>
    <submittedName>
        <fullName evidence="4">Sensor histidine kinase</fullName>
    </submittedName>
</protein>
<dbReference type="Pfam" id="PF02518">
    <property type="entry name" value="HATPase_c"/>
    <property type="match status" value="1"/>
</dbReference>
<evidence type="ECO:0000256" key="1">
    <source>
        <dbReference type="SAM" id="Phobius"/>
    </source>
</evidence>
<accession>A0A9X4BJH2</accession>
<organism evidence="4 5">
    <name type="scientific">Tahibacter soli</name>
    <dbReference type="NCBI Taxonomy" id="2983605"/>
    <lineage>
        <taxon>Bacteria</taxon>
        <taxon>Pseudomonadati</taxon>
        <taxon>Pseudomonadota</taxon>
        <taxon>Gammaproteobacteria</taxon>
        <taxon>Lysobacterales</taxon>
        <taxon>Rhodanobacteraceae</taxon>
        <taxon>Tahibacter</taxon>
    </lineage>
</organism>
<feature type="transmembrane region" description="Helical" evidence="1">
    <location>
        <begin position="118"/>
        <end position="142"/>
    </location>
</feature>
<keyword evidence="4" id="KW-0418">Kinase</keyword>
<dbReference type="InterPro" id="IPR003594">
    <property type="entry name" value="HATPase_dom"/>
</dbReference>
<feature type="domain" description="Signal transduction histidine kinase internal region" evidence="3">
    <location>
        <begin position="162"/>
        <end position="240"/>
    </location>
</feature>
<dbReference type="SUPFAM" id="SSF55874">
    <property type="entry name" value="ATPase domain of HSP90 chaperone/DNA topoisomerase II/histidine kinase"/>
    <property type="match status" value="1"/>
</dbReference>
<comment type="caution">
    <text evidence="4">The sequence shown here is derived from an EMBL/GenBank/DDBJ whole genome shotgun (WGS) entry which is preliminary data.</text>
</comment>
<name>A0A9X4BJH2_9GAMM</name>
<dbReference type="InterPro" id="IPR036890">
    <property type="entry name" value="HATPase_C_sf"/>
</dbReference>
<keyword evidence="1" id="KW-0472">Membrane</keyword>
<reference evidence="4" key="1">
    <citation type="submission" date="2023-02" db="EMBL/GenBank/DDBJ databases">
        <title>Tahibacter soli sp. nov. isolated from soil.</title>
        <authorList>
            <person name="Baek J.H."/>
            <person name="Lee J.K."/>
            <person name="Choi D.G."/>
            <person name="Jeon C.O."/>
        </authorList>
    </citation>
    <scope>NUCLEOTIDE SEQUENCE</scope>
    <source>
        <strain evidence="4">BL</strain>
    </source>
</reference>
<dbReference type="InterPro" id="IPR010559">
    <property type="entry name" value="Sig_transdc_His_kin_internal"/>
</dbReference>
<evidence type="ECO:0000259" key="2">
    <source>
        <dbReference type="Pfam" id="PF02518"/>
    </source>
</evidence>
<dbReference type="Proteomes" id="UP001139971">
    <property type="component" value="Unassembled WGS sequence"/>
</dbReference>
<sequence>MHRTATTLIVTTALWLIYGLIYAEQLVNLQAPRDERVTWALALEHSLIGLVACWIPLTIFIVAAVRRIPLSRGMRIAGAAKLCVLVAAVLALRALYVWALDPVLRYWYDATPAFSEVFWHSVRFNFMMTWLIVGLAYGWGYWQNVQANRLRIAELEASLTRARLDALSAQLNPHFLFNALNSIAELIHVDPDAADRMLVALSALLRFSLVSPEHEVRVDEETALVAQYLAIEKIRLGDRLDVRWTVDPDCAQALVPALILQPLAENAIVHGIARRRAPGTVHIAIRRAADMLVLEVRDDGRSTDAPPREGGTGIGLNNTQARLRCLYGENWALTLHTGSGEQSVVRVELPLRFLAAANDVAAEPIGALAR</sequence>
<evidence type="ECO:0000313" key="4">
    <source>
        <dbReference type="EMBL" id="MDC8012164.1"/>
    </source>
</evidence>
<dbReference type="PANTHER" id="PTHR34220:SF7">
    <property type="entry name" value="SENSOR HISTIDINE KINASE YPDA"/>
    <property type="match status" value="1"/>
</dbReference>
<dbReference type="EMBL" id="JAOVZO020000003">
    <property type="protein sequence ID" value="MDC8012164.1"/>
    <property type="molecule type" value="Genomic_DNA"/>
</dbReference>
<gene>
    <name evidence="4" type="ORF">OD750_006345</name>
</gene>
<feature type="domain" description="Histidine kinase/HSP90-like ATPase" evidence="2">
    <location>
        <begin position="258"/>
        <end position="352"/>
    </location>
</feature>
<keyword evidence="5" id="KW-1185">Reference proteome</keyword>
<keyword evidence="4" id="KW-0808">Transferase</keyword>
<keyword evidence="1" id="KW-1133">Transmembrane helix</keyword>
<dbReference type="PANTHER" id="PTHR34220">
    <property type="entry name" value="SENSOR HISTIDINE KINASE YPDA"/>
    <property type="match status" value="1"/>
</dbReference>
<feature type="transmembrane region" description="Helical" evidence="1">
    <location>
        <begin position="47"/>
        <end position="65"/>
    </location>
</feature>